<dbReference type="EnsemblMetazoa" id="BGLB025222-RD">
    <property type="protein sequence ID" value="BGLB025222-PD"/>
    <property type="gene ID" value="BGLB025222"/>
</dbReference>
<dbReference type="AlphaFoldDB" id="A0A2C9KZ47"/>
<dbReference type="RefSeq" id="XP_013073323.2">
    <property type="nucleotide sequence ID" value="XM_013217869.2"/>
</dbReference>
<dbReference type="Proteomes" id="UP000076420">
    <property type="component" value="Unassembled WGS sequence"/>
</dbReference>
<dbReference type="Gene3D" id="2.60.200.40">
    <property type="match status" value="1"/>
</dbReference>
<dbReference type="OrthoDB" id="530923at2759"/>
<dbReference type="VEuPathDB" id="VectorBase:BGLAX_036238"/>
<name>A0A2C9KZ47_BIOGL</name>
<gene>
    <name evidence="2" type="primary">106060093</name>
</gene>
<dbReference type="KEGG" id="bgt:106060093"/>
<sequence length="448" mass="49056">MEGSFTKVSKGGGRQCDVTVTKSTLKCVLKNSIAPNIQVEVNLSDILAIQTGPRENSNVSSVIIHYAGRKKDKLLTWEKLVLAAEPGLCTELKDSFSLACPDRDRPRHFLVIVNPHSGTKIGSRIFHKKVAPLFKACGITFKVYETTRPNDARTAFQDVDLSTVQGVIAVGGDGFYSEVATALVLKQQQLHQVNTDDPNCGLVPVNVPVGVIPCGSGNYLAMYLHGIIDPITAAIKIVLGKTTATNLASIHIGGKLVRYAGLISCFGLIGNMMAMCERHRWMGNVRYKVFPLKGILTRKLVEAEVSYLKENGEWQVYNGPLYSVDLNVVNLADKNNKLVPVFGDSALTIHIASVCPLGEHIKQLSKVADWTTGAYDFNFLTNERVLRYKVSLTSLPTLRLETGEERLVDKLYMNLDGEALLIDRTSFDVSLQAGLIELFGDHPSSSAH</sequence>
<feature type="domain" description="DAGKc" evidence="1">
    <location>
        <begin position="104"/>
        <end position="254"/>
    </location>
</feature>
<evidence type="ECO:0000259" key="1">
    <source>
        <dbReference type="PROSITE" id="PS50146"/>
    </source>
</evidence>
<dbReference type="RefSeq" id="XP_013073322.2">
    <property type="nucleotide sequence ID" value="XM_013217868.2"/>
</dbReference>
<dbReference type="InterPro" id="IPR017438">
    <property type="entry name" value="ATP-NAD_kinase_N"/>
</dbReference>
<dbReference type="EnsemblMetazoa" id="BGLB025222-RA">
    <property type="protein sequence ID" value="BGLB025222-PA"/>
    <property type="gene ID" value="BGLB025222"/>
</dbReference>
<reference evidence="2" key="1">
    <citation type="submission" date="2020-05" db="UniProtKB">
        <authorList>
            <consortium name="EnsemblMetazoa"/>
        </authorList>
    </citation>
    <scope>IDENTIFICATION</scope>
    <source>
        <strain evidence="2">BB02</strain>
    </source>
</reference>
<dbReference type="GO" id="GO:0016020">
    <property type="term" value="C:membrane"/>
    <property type="evidence" value="ECO:0007669"/>
    <property type="project" value="GOC"/>
</dbReference>
<dbReference type="VEuPathDB" id="VectorBase:BGLB025222"/>
<dbReference type="InterPro" id="IPR001206">
    <property type="entry name" value="Diacylglycerol_kinase_cat_dom"/>
</dbReference>
<accession>A0A2C9KZ47</accession>
<dbReference type="STRING" id="6526.A0A2C9KZ47"/>
<dbReference type="RefSeq" id="XP_013073324.2">
    <property type="nucleotide sequence ID" value="XM_013217870.2"/>
</dbReference>
<dbReference type="EnsemblMetazoa" id="BGLB025222-RB">
    <property type="protein sequence ID" value="BGLB025222-PB"/>
    <property type="gene ID" value="BGLB025222"/>
</dbReference>
<dbReference type="Pfam" id="PF00781">
    <property type="entry name" value="DAGK_cat"/>
    <property type="match status" value="1"/>
</dbReference>
<dbReference type="SMART" id="SM00046">
    <property type="entry name" value="DAGKc"/>
    <property type="match status" value="1"/>
</dbReference>
<organism evidence="2 3">
    <name type="scientific">Biomphalaria glabrata</name>
    <name type="common">Bloodfluke planorb</name>
    <name type="synonym">Freshwater snail</name>
    <dbReference type="NCBI Taxonomy" id="6526"/>
    <lineage>
        <taxon>Eukaryota</taxon>
        <taxon>Metazoa</taxon>
        <taxon>Spiralia</taxon>
        <taxon>Lophotrochozoa</taxon>
        <taxon>Mollusca</taxon>
        <taxon>Gastropoda</taxon>
        <taxon>Heterobranchia</taxon>
        <taxon>Euthyneura</taxon>
        <taxon>Panpulmonata</taxon>
        <taxon>Hygrophila</taxon>
        <taxon>Lymnaeoidea</taxon>
        <taxon>Planorbidae</taxon>
        <taxon>Biomphalaria</taxon>
    </lineage>
</organism>
<proteinExistence type="predicted"/>
<dbReference type="PANTHER" id="PTHR12358:SF111">
    <property type="entry name" value="CERAMIDE KINASE, ISOFORM A"/>
    <property type="match status" value="1"/>
</dbReference>
<dbReference type="InterPro" id="IPR016064">
    <property type="entry name" value="NAD/diacylglycerol_kinase_sf"/>
</dbReference>
<protein>
    <recommendedName>
        <fullName evidence="1">DAGKc domain-containing protein</fullName>
    </recommendedName>
</protein>
<dbReference type="EnsemblMetazoa" id="BGLB025222-RC">
    <property type="protein sequence ID" value="BGLB025222-PC"/>
    <property type="gene ID" value="BGLB025222"/>
</dbReference>
<dbReference type="GO" id="GO:0001729">
    <property type="term" value="F:ceramide kinase activity"/>
    <property type="evidence" value="ECO:0007669"/>
    <property type="project" value="TreeGrafter"/>
</dbReference>
<dbReference type="PANTHER" id="PTHR12358">
    <property type="entry name" value="SPHINGOSINE KINASE"/>
    <property type="match status" value="1"/>
</dbReference>
<dbReference type="Gene3D" id="3.40.50.10330">
    <property type="entry name" value="Probable inorganic polyphosphate/atp-NAD kinase, domain 1"/>
    <property type="match status" value="1"/>
</dbReference>
<dbReference type="GO" id="GO:0006672">
    <property type="term" value="P:ceramide metabolic process"/>
    <property type="evidence" value="ECO:0007669"/>
    <property type="project" value="TreeGrafter"/>
</dbReference>
<dbReference type="PROSITE" id="PS50146">
    <property type="entry name" value="DAGK"/>
    <property type="match status" value="1"/>
</dbReference>
<evidence type="ECO:0000313" key="2">
    <source>
        <dbReference type="EnsemblMetazoa" id="BGLB025222-PC"/>
    </source>
</evidence>
<evidence type="ECO:0000313" key="3">
    <source>
        <dbReference type="Proteomes" id="UP000076420"/>
    </source>
</evidence>
<dbReference type="SUPFAM" id="SSF111331">
    <property type="entry name" value="NAD kinase/diacylglycerol kinase-like"/>
    <property type="match status" value="1"/>
</dbReference>
<dbReference type="InterPro" id="IPR050187">
    <property type="entry name" value="Lipid_Phosphate_FormReg"/>
</dbReference>